<evidence type="ECO:0000313" key="2">
    <source>
        <dbReference type="EMBL" id="KAJ1149958.1"/>
    </source>
</evidence>
<dbReference type="AlphaFoldDB" id="A0AAV7RGH7"/>
<sequence length="85" mass="9276">MECGRTEARGAASYADTSLANLALQLTLLPEAPGATPISHSALCWAAGSRKAVARRKITGRHSTRAPHRRDRAHLTPGRWHPQRQ</sequence>
<proteinExistence type="predicted"/>
<feature type="region of interest" description="Disordered" evidence="1">
    <location>
        <begin position="54"/>
        <end position="85"/>
    </location>
</feature>
<evidence type="ECO:0000313" key="3">
    <source>
        <dbReference type="Proteomes" id="UP001066276"/>
    </source>
</evidence>
<dbReference type="EMBL" id="JANPWB010000009">
    <property type="protein sequence ID" value="KAJ1149958.1"/>
    <property type="molecule type" value="Genomic_DNA"/>
</dbReference>
<evidence type="ECO:0000256" key="1">
    <source>
        <dbReference type="SAM" id="MobiDB-lite"/>
    </source>
</evidence>
<protein>
    <submittedName>
        <fullName evidence="2">Uncharacterized protein</fullName>
    </submittedName>
</protein>
<reference evidence="2" key="1">
    <citation type="journal article" date="2022" name="bioRxiv">
        <title>Sequencing and chromosome-scale assembly of the giantPleurodeles waltlgenome.</title>
        <authorList>
            <person name="Brown T."/>
            <person name="Elewa A."/>
            <person name="Iarovenko S."/>
            <person name="Subramanian E."/>
            <person name="Araus A.J."/>
            <person name="Petzold A."/>
            <person name="Susuki M."/>
            <person name="Suzuki K.-i.T."/>
            <person name="Hayashi T."/>
            <person name="Toyoda A."/>
            <person name="Oliveira C."/>
            <person name="Osipova E."/>
            <person name="Leigh N.D."/>
            <person name="Simon A."/>
            <person name="Yun M.H."/>
        </authorList>
    </citation>
    <scope>NUCLEOTIDE SEQUENCE</scope>
    <source>
        <strain evidence="2">20211129_DDA</strain>
        <tissue evidence="2">Liver</tissue>
    </source>
</reference>
<accession>A0AAV7RGH7</accession>
<name>A0AAV7RGH7_PLEWA</name>
<organism evidence="2 3">
    <name type="scientific">Pleurodeles waltl</name>
    <name type="common">Iberian ribbed newt</name>
    <dbReference type="NCBI Taxonomy" id="8319"/>
    <lineage>
        <taxon>Eukaryota</taxon>
        <taxon>Metazoa</taxon>
        <taxon>Chordata</taxon>
        <taxon>Craniata</taxon>
        <taxon>Vertebrata</taxon>
        <taxon>Euteleostomi</taxon>
        <taxon>Amphibia</taxon>
        <taxon>Batrachia</taxon>
        <taxon>Caudata</taxon>
        <taxon>Salamandroidea</taxon>
        <taxon>Salamandridae</taxon>
        <taxon>Pleurodelinae</taxon>
        <taxon>Pleurodeles</taxon>
    </lineage>
</organism>
<keyword evidence="3" id="KW-1185">Reference proteome</keyword>
<comment type="caution">
    <text evidence="2">The sequence shown here is derived from an EMBL/GenBank/DDBJ whole genome shotgun (WGS) entry which is preliminary data.</text>
</comment>
<gene>
    <name evidence="2" type="ORF">NDU88_002756</name>
</gene>
<dbReference type="Proteomes" id="UP001066276">
    <property type="component" value="Chromosome 5"/>
</dbReference>
<feature type="compositionally biased region" description="Basic residues" evidence="1">
    <location>
        <begin position="54"/>
        <end position="72"/>
    </location>
</feature>